<dbReference type="NCBIfam" id="TIGR00836">
    <property type="entry name" value="amt"/>
    <property type="match status" value="1"/>
</dbReference>
<keyword evidence="6 8" id="KW-0472">Membrane</keyword>
<feature type="non-terminal residue" evidence="10">
    <location>
        <position position="1"/>
    </location>
</feature>
<evidence type="ECO:0000256" key="3">
    <source>
        <dbReference type="ARBA" id="ARBA00022448"/>
    </source>
</evidence>
<evidence type="ECO:0000256" key="6">
    <source>
        <dbReference type="ARBA" id="ARBA00023136"/>
    </source>
</evidence>
<comment type="caution">
    <text evidence="10">The sequence shown here is derived from an EMBL/GenBank/DDBJ whole genome shotgun (WGS) entry which is preliminary data.</text>
</comment>
<feature type="domain" description="Ammonium transporter AmtB-like" evidence="9">
    <location>
        <begin position="53"/>
        <end position="458"/>
    </location>
</feature>
<evidence type="ECO:0000313" key="10">
    <source>
        <dbReference type="EMBL" id="KAK0060336.1"/>
    </source>
</evidence>
<name>A0AAD8FEC0_BIOPF</name>
<dbReference type="GO" id="GO:0005886">
    <property type="term" value="C:plasma membrane"/>
    <property type="evidence" value="ECO:0007669"/>
    <property type="project" value="UniProtKB-SubCell"/>
</dbReference>
<proteinExistence type="inferred from homology"/>
<accession>A0AAD8FEC0</accession>
<dbReference type="Gene3D" id="1.10.3430.10">
    <property type="entry name" value="Ammonium transporter AmtB like domains"/>
    <property type="match status" value="1"/>
</dbReference>
<keyword evidence="7 8" id="KW-0924">Ammonia transport</keyword>
<feature type="transmembrane region" description="Helical" evidence="8">
    <location>
        <begin position="340"/>
        <end position="360"/>
    </location>
</feature>
<dbReference type="AlphaFoldDB" id="A0AAD8FEC0"/>
<dbReference type="Pfam" id="PF00909">
    <property type="entry name" value="Ammonium_transp"/>
    <property type="match status" value="1"/>
</dbReference>
<feature type="transmembrane region" description="Helical" evidence="8">
    <location>
        <begin position="51"/>
        <end position="70"/>
    </location>
</feature>
<dbReference type="InterPro" id="IPR029020">
    <property type="entry name" value="Ammonium/urea_transptr"/>
</dbReference>
<dbReference type="SUPFAM" id="SSF111352">
    <property type="entry name" value="Ammonium transporter"/>
    <property type="match status" value="1"/>
</dbReference>
<dbReference type="InterPro" id="IPR001905">
    <property type="entry name" value="Ammonium_transpt"/>
</dbReference>
<dbReference type="GO" id="GO:0097272">
    <property type="term" value="P:ammonium homeostasis"/>
    <property type="evidence" value="ECO:0007669"/>
    <property type="project" value="TreeGrafter"/>
</dbReference>
<dbReference type="EMBL" id="JASAOG010000036">
    <property type="protein sequence ID" value="KAK0060336.1"/>
    <property type="molecule type" value="Genomic_DNA"/>
</dbReference>
<dbReference type="PANTHER" id="PTHR11730:SF6">
    <property type="entry name" value="AMMONIUM TRANSPORTER"/>
    <property type="match status" value="1"/>
</dbReference>
<evidence type="ECO:0000256" key="1">
    <source>
        <dbReference type="ARBA" id="ARBA00004141"/>
    </source>
</evidence>
<keyword evidence="5 8" id="KW-1133">Transmembrane helix</keyword>
<dbReference type="GO" id="GO:0008519">
    <property type="term" value="F:ammonium channel activity"/>
    <property type="evidence" value="ECO:0007669"/>
    <property type="project" value="InterPro"/>
</dbReference>
<reference evidence="10" key="1">
    <citation type="journal article" date="2023" name="PLoS Negl. Trop. Dis.">
        <title>A genome sequence for Biomphalaria pfeifferi, the major vector snail for the human-infecting parasite Schistosoma mansoni.</title>
        <authorList>
            <person name="Bu L."/>
            <person name="Lu L."/>
            <person name="Laidemitt M.R."/>
            <person name="Zhang S.M."/>
            <person name="Mutuku M."/>
            <person name="Mkoji G."/>
            <person name="Steinauer M."/>
            <person name="Loker E.S."/>
        </authorList>
    </citation>
    <scope>NUCLEOTIDE SEQUENCE</scope>
    <source>
        <strain evidence="10">KasaAsao</strain>
    </source>
</reference>
<feature type="transmembrane region" description="Helical" evidence="8">
    <location>
        <begin position="408"/>
        <end position="431"/>
    </location>
</feature>
<evidence type="ECO:0000256" key="7">
    <source>
        <dbReference type="ARBA" id="ARBA00023177"/>
    </source>
</evidence>
<keyword evidence="11" id="KW-1185">Reference proteome</keyword>
<feature type="transmembrane region" description="Helical" evidence="8">
    <location>
        <begin position="91"/>
        <end position="109"/>
    </location>
</feature>
<organism evidence="10 11">
    <name type="scientific">Biomphalaria pfeifferi</name>
    <name type="common">Bloodfluke planorb</name>
    <name type="synonym">Freshwater snail</name>
    <dbReference type="NCBI Taxonomy" id="112525"/>
    <lineage>
        <taxon>Eukaryota</taxon>
        <taxon>Metazoa</taxon>
        <taxon>Spiralia</taxon>
        <taxon>Lophotrochozoa</taxon>
        <taxon>Mollusca</taxon>
        <taxon>Gastropoda</taxon>
        <taxon>Heterobranchia</taxon>
        <taxon>Euthyneura</taxon>
        <taxon>Panpulmonata</taxon>
        <taxon>Hygrophila</taxon>
        <taxon>Lymnaeoidea</taxon>
        <taxon>Planorbidae</taxon>
        <taxon>Biomphalaria</taxon>
    </lineage>
</organism>
<evidence type="ECO:0000256" key="4">
    <source>
        <dbReference type="ARBA" id="ARBA00022692"/>
    </source>
</evidence>
<evidence type="ECO:0000259" key="9">
    <source>
        <dbReference type="Pfam" id="PF00909"/>
    </source>
</evidence>
<feature type="transmembrane region" description="Helical" evidence="8">
    <location>
        <begin position="314"/>
        <end position="334"/>
    </location>
</feature>
<dbReference type="InterPro" id="IPR024041">
    <property type="entry name" value="NH4_transpt_AmtB-like_dom"/>
</dbReference>
<gene>
    <name evidence="10" type="ORF">Bpfe_010170</name>
</gene>
<feature type="transmembrane region" description="Helical" evidence="8">
    <location>
        <begin position="209"/>
        <end position="227"/>
    </location>
</feature>
<keyword evidence="4 8" id="KW-0812">Transmembrane</keyword>
<feature type="transmembrane region" description="Helical" evidence="8">
    <location>
        <begin position="157"/>
        <end position="179"/>
    </location>
</feature>
<evidence type="ECO:0000256" key="5">
    <source>
        <dbReference type="ARBA" id="ARBA00022989"/>
    </source>
</evidence>
<dbReference type="PANTHER" id="PTHR11730">
    <property type="entry name" value="AMMONIUM TRANSPORTER"/>
    <property type="match status" value="1"/>
</dbReference>
<comment type="subcellular location">
    <subcellularLocation>
        <location evidence="8">Cell membrane</location>
        <topology evidence="8">Multi-pass membrane protein</topology>
    </subcellularLocation>
    <subcellularLocation>
        <location evidence="1">Membrane</location>
        <topology evidence="1">Multi-pass membrane protein</topology>
    </subcellularLocation>
</comment>
<keyword evidence="3 8" id="KW-0813">Transport</keyword>
<feature type="transmembrane region" description="Helical" evidence="8">
    <location>
        <begin position="248"/>
        <end position="269"/>
    </location>
</feature>
<evidence type="ECO:0000256" key="8">
    <source>
        <dbReference type="RuleBase" id="RU362002"/>
    </source>
</evidence>
<evidence type="ECO:0000313" key="11">
    <source>
        <dbReference type="Proteomes" id="UP001233172"/>
    </source>
</evidence>
<comment type="similarity">
    <text evidence="2 8">Belongs to the ammonia transporter channel (TC 1.A.11.2) family.</text>
</comment>
<feature type="transmembrane region" description="Helical" evidence="8">
    <location>
        <begin position="281"/>
        <end position="302"/>
    </location>
</feature>
<evidence type="ECO:0000256" key="2">
    <source>
        <dbReference type="ARBA" id="ARBA00005887"/>
    </source>
</evidence>
<sequence length="723" mass="78956">FSGTCHRVYRNNSSSLCRRPALMPISSTLVMANDTVYVDGNSTPAHYADQLYLLTFGIMIVFMDVGFGLLEAGSVRTKNTTHILVKNILDSLLAGIAFWLFGYALAFGKGNGFIGWTNWAMAEIKETEISFAVYQIMFASTATTIVAGAVSERCEFVAYLIYSFLLTAFIYPVVAHWGWSYEGWLVNGHDFVIDGQTVTIKYEDFGGSSVVHLVGGTAAFVATCFLGPRIGRFHKETGKPIPIEGHSVALCTVGIFVLLFGFMALNAGSQHHITYPGDAPAISLAVLNTLISASVGGVASLLTHRFGIFGNSWSLHGVINGAFVGMVSICGGCNNVRPWGAAVVGLVASFIMKGIELLLLRYKIDDPLNACGIHFGGGSWGALSLAFLKYDTGILFTWSQRSGAMLAWQFAGVLSIITWTGTLAVLVFGALKFFGLFRVPEEVEIKGLDITRHKQHAYPIELHGQSHLHIMSVGEHTKVLALEQGYVNQVFVSNEDDKSIQSNIRALTPVPSLVGMDTEKHPSSLLAIESAPPVVEMDNDKHPGIHLAIESAPSTVRENESNKHPHFYFSVETATSGIERKLSSTILAIESTSTNHAADHETHTNTIIVIDQASSIDIENKRPHFYITNDCNCTSSLVEIECKNCHNNFLSNRSMPTIVEIENDSQSTLLAIESSSSLRERDHHQVSKSFSCPRINVENDECNIDKDSGIELATFGEEQRLMK</sequence>
<feature type="transmembrane region" description="Helical" evidence="8">
    <location>
        <begin position="129"/>
        <end position="150"/>
    </location>
</feature>
<reference evidence="10" key="2">
    <citation type="submission" date="2023-04" db="EMBL/GenBank/DDBJ databases">
        <authorList>
            <person name="Bu L."/>
            <person name="Lu L."/>
            <person name="Laidemitt M.R."/>
            <person name="Zhang S.M."/>
            <person name="Mutuku M."/>
            <person name="Mkoji G."/>
            <person name="Steinauer M."/>
            <person name="Loker E.S."/>
        </authorList>
    </citation>
    <scope>NUCLEOTIDE SEQUENCE</scope>
    <source>
        <strain evidence="10">KasaAsao</strain>
        <tissue evidence="10">Whole Snail</tissue>
    </source>
</reference>
<protein>
    <recommendedName>
        <fullName evidence="8">Ammonium transporter</fullName>
    </recommendedName>
</protein>
<dbReference type="Proteomes" id="UP001233172">
    <property type="component" value="Unassembled WGS sequence"/>
</dbReference>